<evidence type="ECO:0000313" key="2">
    <source>
        <dbReference type="Proteomes" id="UP000199169"/>
    </source>
</evidence>
<evidence type="ECO:0000313" key="1">
    <source>
        <dbReference type="EMBL" id="SBT06089.1"/>
    </source>
</evidence>
<dbReference type="InterPro" id="IPR012340">
    <property type="entry name" value="NA-bd_OB-fold"/>
</dbReference>
<reference evidence="2" key="1">
    <citation type="submission" date="2016-06" db="EMBL/GenBank/DDBJ databases">
        <authorList>
            <person name="McIlroy S.J."/>
            <person name="Karst S.M."/>
            <person name="Albertsen M."/>
        </authorList>
    </citation>
    <scope>NUCLEOTIDE SEQUENCE [LARGE SCALE GENOMIC DNA]</scope>
</reference>
<keyword evidence="2" id="KW-1185">Reference proteome</keyword>
<dbReference type="GO" id="GO:0003697">
    <property type="term" value="F:single-stranded DNA binding"/>
    <property type="evidence" value="ECO:0007669"/>
    <property type="project" value="InterPro"/>
</dbReference>
<name>A0A1A8XLP2_9PROT</name>
<dbReference type="AlphaFoldDB" id="A0A1A8XLP2"/>
<gene>
    <name evidence="1" type="ORF">ACCAA_30036</name>
</gene>
<dbReference type="EMBL" id="FLQX01000105">
    <property type="protein sequence ID" value="SBT06089.1"/>
    <property type="molecule type" value="Genomic_DNA"/>
</dbReference>
<proteinExistence type="predicted"/>
<protein>
    <submittedName>
        <fullName evidence="1">Primosomal replication protein N</fullName>
    </submittedName>
</protein>
<dbReference type="InterPro" id="IPR023646">
    <property type="entry name" value="Prisomal_replication_PriB"/>
</dbReference>
<sequence>MPVTECLIGHQSEQVEAGSRRRVECEVQAIALGAPAQWLQAASPGAALHLTGFLAARSRNSKQPRLHVTTIEFVEENQNGKVLQEEG</sequence>
<dbReference type="PIRSF" id="PIRSF003135">
    <property type="entry name" value="Primosomal_n"/>
    <property type="match status" value="1"/>
</dbReference>
<dbReference type="GO" id="GO:0030894">
    <property type="term" value="C:replisome"/>
    <property type="evidence" value="ECO:0007669"/>
    <property type="project" value="InterPro"/>
</dbReference>
<dbReference type="GO" id="GO:0006260">
    <property type="term" value="P:DNA replication"/>
    <property type="evidence" value="ECO:0007669"/>
    <property type="project" value="InterPro"/>
</dbReference>
<organism evidence="1 2">
    <name type="scientific">Candidatus Accumulibacter aalborgensis</name>
    <dbReference type="NCBI Taxonomy" id="1860102"/>
    <lineage>
        <taxon>Bacteria</taxon>
        <taxon>Pseudomonadati</taxon>
        <taxon>Pseudomonadota</taxon>
        <taxon>Betaproteobacteria</taxon>
        <taxon>Candidatus Accumulibacter</taxon>
    </lineage>
</organism>
<dbReference type="Gene3D" id="2.40.50.140">
    <property type="entry name" value="Nucleic acid-binding proteins"/>
    <property type="match status" value="1"/>
</dbReference>
<dbReference type="Pfam" id="PF22657">
    <property type="entry name" value="SSB_1"/>
    <property type="match status" value="1"/>
</dbReference>
<dbReference type="STRING" id="1860102.ACCAA_30036"/>
<dbReference type="Proteomes" id="UP000199169">
    <property type="component" value="Unassembled WGS sequence"/>
</dbReference>
<dbReference type="SUPFAM" id="SSF50249">
    <property type="entry name" value="Nucleic acid-binding proteins"/>
    <property type="match status" value="1"/>
</dbReference>
<accession>A0A1A8XLP2</accession>